<dbReference type="NCBIfam" id="TIGR01640">
    <property type="entry name" value="F_box_assoc_1"/>
    <property type="match status" value="1"/>
</dbReference>
<name>A0A978V558_ZIZJJ</name>
<dbReference type="Proteomes" id="UP000813462">
    <property type="component" value="Unassembled WGS sequence"/>
</dbReference>
<accession>A0A978V558</accession>
<gene>
    <name evidence="1" type="ORF">FEM48_Zijuj07G0144200</name>
</gene>
<sequence>MVCKSWLLLINSPSFIDQHLEVSKKSNLCFLLNSQQEETHQQSISIVSHQTLIVFETHRAVLSSRGKTCSQRLHIVSSCNGIVCLTYSENYETLALLWNPATRQTTKLHVPNYCHGQRDHKKCNDTIGFGFDAKNNDLNVVSITYPPCRFKAKVYSLKTSSWTRTSFSSKDADLVMTSVSYYGVFSGGMYSWIASMKEKGKSILEEKRKIISFDMASGKLILTPLPCNTTDRQRYFTIIPTSALSGSFASVYGHTTVKESKDLSTLALVEIMSSLKAHENKQICRNKVEQVLQSNLYISRNKENKGGNSS</sequence>
<dbReference type="PANTHER" id="PTHR31672:SF13">
    <property type="entry name" value="F-BOX PROTEIN CPR30-LIKE"/>
    <property type="match status" value="1"/>
</dbReference>
<dbReference type="PANTHER" id="PTHR31672">
    <property type="entry name" value="BNACNNG10540D PROTEIN"/>
    <property type="match status" value="1"/>
</dbReference>
<dbReference type="InterPro" id="IPR017451">
    <property type="entry name" value="F-box-assoc_interact_dom"/>
</dbReference>
<proteinExistence type="predicted"/>
<evidence type="ECO:0008006" key="3">
    <source>
        <dbReference type="Google" id="ProtNLM"/>
    </source>
</evidence>
<organism evidence="1 2">
    <name type="scientific">Ziziphus jujuba var. spinosa</name>
    <dbReference type="NCBI Taxonomy" id="714518"/>
    <lineage>
        <taxon>Eukaryota</taxon>
        <taxon>Viridiplantae</taxon>
        <taxon>Streptophyta</taxon>
        <taxon>Embryophyta</taxon>
        <taxon>Tracheophyta</taxon>
        <taxon>Spermatophyta</taxon>
        <taxon>Magnoliopsida</taxon>
        <taxon>eudicotyledons</taxon>
        <taxon>Gunneridae</taxon>
        <taxon>Pentapetalae</taxon>
        <taxon>rosids</taxon>
        <taxon>fabids</taxon>
        <taxon>Rosales</taxon>
        <taxon>Rhamnaceae</taxon>
        <taxon>Paliureae</taxon>
        <taxon>Ziziphus</taxon>
    </lineage>
</organism>
<dbReference type="AlphaFoldDB" id="A0A978V558"/>
<comment type="caution">
    <text evidence="1">The sequence shown here is derived from an EMBL/GenBank/DDBJ whole genome shotgun (WGS) entry which is preliminary data.</text>
</comment>
<evidence type="ECO:0000313" key="1">
    <source>
        <dbReference type="EMBL" id="KAH7522491.1"/>
    </source>
</evidence>
<dbReference type="InterPro" id="IPR050796">
    <property type="entry name" value="SCF_F-box_component"/>
</dbReference>
<protein>
    <recommendedName>
        <fullName evidence="3">F-box/kelch-repeat protein At3g06240-like</fullName>
    </recommendedName>
</protein>
<dbReference type="EMBL" id="JAEACU010000007">
    <property type="protein sequence ID" value="KAH7522491.1"/>
    <property type="molecule type" value="Genomic_DNA"/>
</dbReference>
<evidence type="ECO:0000313" key="2">
    <source>
        <dbReference type="Proteomes" id="UP000813462"/>
    </source>
</evidence>
<reference evidence="1" key="1">
    <citation type="journal article" date="2021" name="Front. Plant Sci.">
        <title>Chromosome-Scale Genome Assembly for Chinese Sour Jujube and Insights Into Its Genome Evolution and Domestication Signature.</title>
        <authorList>
            <person name="Shen L.-Y."/>
            <person name="Luo H."/>
            <person name="Wang X.-L."/>
            <person name="Wang X.-M."/>
            <person name="Qiu X.-J."/>
            <person name="Liu H."/>
            <person name="Zhou S.-S."/>
            <person name="Jia K.-H."/>
            <person name="Nie S."/>
            <person name="Bao Y.-T."/>
            <person name="Zhang R.-G."/>
            <person name="Yun Q.-Z."/>
            <person name="Chai Y.-H."/>
            <person name="Lu J.-Y."/>
            <person name="Li Y."/>
            <person name="Zhao S.-W."/>
            <person name="Mao J.-F."/>
            <person name="Jia S.-G."/>
            <person name="Mao Y.-M."/>
        </authorList>
    </citation>
    <scope>NUCLEOTIDE SEQUENCE</scope>
    <source>
        <strain evidence="1">AT0</strain>
        <tissue evidence="1">Leaf</tissue>
    </source>
</reference>